<evidence type="ECO:0000313" key="6">
    <source>
        <dbReference type="RefSeq" id="XP_006816781.1"/>
    </source>
</evidence>
<dbReference type="PANTHER" id="PTHR46961:SF21">
    <property type="entry name" value="LOW QUALITY PROTEIN: DYNEIN BETA CHAIN, FLAGELLAR OUTER ARM-LIKE"/>
    <property type="match status" value="1"/>
</dbReference>
<feature type="compositionally biased region" description="Polar residues" evidence="1">
    <location>
        <begin position="309"/>
        <end position="335"/>
    </location>
</feature>
<evidence type="ECO:0000259" key="3">
    <source>
        <dbReference type="Pfam" id="PF12774"/>
    </source>
</evidence>
<dbReference type="InterPro" id="IPR027417">
    <property type="entry name" value="P-loop_NTPase"/>
</dbReference>
<evidence type="ECO:0000256" key="1">
    <source>
        <dbReference type="SAM" id="MobiDB-lite"/>
    </source>
</evidence>
<dbReference type="PANTHER" id="PTHR46961">
    <property type="entry name" value="DYNEIN HEAVY CHAIN 1, AXONEMAL-LIKE PROTEIN"/>
    <property type="match status" value="1"/>
</dbReference>
<proteinExistence type="predicted"/>
<sequence>IMDNDFAYGYEYIGSANRIVMTPMTERVFVSLTQAVKSNMGGLCVGPNWSGRREIIHELSMSLGRPLYMFNCSKTLDSFMLADIFKGLSCTGAWICLNNIANIKPDVLSICAQLLQTILESFKAGKTNVTIQSDEIILNPLGACFGTISDEINIVHNNPEKHLLFNSSVTSLPPNLVKSFRIVSVSKPDFRISLEVMLLSQGFLSASELSYKLLTLQELASNLLSTVPPIAVRHHTFSPKLSQGWSLQTMESIIQEAGSILDESLNAVINEEIIIEETVVLPDDVASTKLSSEVGTEPEQLPPTEHKTSSSVEPDTLGSQQQPPTETTENGQETIIPTDEKRYENDAVVLAIRDSTMPKLHGRDSEVFIRMLQDLFPDVDVPLDFGGNEADKAPSNLGEIQMNTPVVNMSSTMCTQAFTPSTTHDKQPLEDMNEAIAVSTAELGLMPGAVFQARVAQFALLTNTHQCVLVVGPAGCGKSECINTYVGAQREMGKTVNVQRVFTRAVESQELLGYIDPSTKEWRDGLFQTLIRKHCLHANTEFLNSKPLVKVVHMDGEVDEHQMEVLGCVFNRNNNDVLVMGNNERIRLSDSVRVLWEMESLANVSPAVLSKVGILSMDMSDVGWRLIVARWLDSRPEHEQDVLKELMDVYVEGTLLYLGACTQPAIMGRTGQPRMKRYINTSDMNMVSTLCTLMEALISQQNDLDDLQYERYFNFAAIWAFGGTLEEQYRSTFSHWWRNQWQTRVDYPEQGEVWDYFVDSETNDFIHWQDAVPAYSMPPHEGIPNDAFVHTVSVEQISYLLGLLSDAGKPVMLVGENGCGKTGIVNDRIRTVCSGEVAEVLALNVHANRFTTAHLLWQRLEERLEWKHGRTYVPKGNKKLMCFVDDLNLAKVCMQGFT</sequence>
<reference evidence="6" key="1">
    <citation type="submission" date="2025-08" db="UniProtKB">
        <authorList>
            <consortium name="RefSeq"/>
        </authorList>
    </citation>
    <scope>IDENTIFICATION</scope>
    <source>
        <tissue evidence="6">Testes</tissue>
    </source>
</reference>
<dbReference type="GeneID" id="102800963"/>
<feature type="non-terminal residue" evidence="6">
    <location>
        <position position="1"/>
    </location>
</feature>
<dbReference type="InterPro" id="IPR041466">
    <property type="entry name" value="Dynein_AAA5_ext"/>
</dbReference>
<organism evidence="5 6">
    <name type="scientific">Saccoglossus kowalevskii</name>
    <name type="common">Acorn worm</name>
    <dbReference type="NCBI Taxonomy" id="10224"/>
    <lineage>
        <taxon>Eukaryota</taxon>
        <taxon>Metazoa</taxon>
        <taxon>Hemichordata</taxon>
        <taxon>Enteropneusta</taxon>
        <taxon>Harrimaniidae</taxon>
        <taxon>Saccoglossus</taxon>
    </lineage>
</organism>
<dbReference type="InterPro" id="IPR026983">
    <property type="entry name" value="DHC"/>
</dbReference>
<dbReference type="Pfam" id="PF07728">
    <property type="entry name" value="AAA_5"/>
    <property type="match status" value="1"/>
</dbReference>
<dbReference type="SUPFAM" id="SSF52540">
    <property type="entry name" value="P-loop containing nucleoside triphosphate hydrolases"/>
    <property type="match status" value="2"/>
</dbReference>
<evidence type="ECO:0000259" key="2">
    <source>
        <dbReference type="Pfam" id="PF07728"/>
    </source>
</evidence>
<dbReference type="Proteomes" id="UP000694865">
    <property type="component" value="Unplaced"/>
</dbReference>
<dbReference type="Pfam" id="PF17852">
    <property type="entry name" value="Dynein_AAA_lid"/>
    <property type="match status" value="1"/>
</dbReference>
<dbReference type="InterPro" id="IPR035699">
    <property type="entry name" value="AAA_6"/>
</dbReference>
<protein>
    <submittedName>
        <fullName evidence="6">Dynein beta chain, ciliary-like</fullName>
    </submittedName>
</protein>
<feature type="domain" description="Dynein heavy chain AAA 5 extension" evidence="4">
    <location>
        <begin position="674"/>
        <end position="770"/>
    </location>
</feature>
<evidence type="ECO:0000313" key="5">
    <source>
        <dbReference type="Proteomes" id="UP000694865"/>
    </source>
</evidence>
<dbReference type="InterPro" id="IPR011704">
    <property type="entry name" value="ATPase_dyneun-rel_AAA"/>
</dbReference>
<feature type="domain" description="ATPase dynein-related AAA" evidence="2">
    <location>
        <begin position="468"/>
        <end position="608"/>
    </location>
</feature>
<accession>A0ABM0M9U0</accession>
<dbReference type="Gene3D" id="1.10.472.130">
    <property type="match status" value="1"/>
</dbReference>
<feature type="domain" description="Dynein heavy chain hydrolytic ATP-binding dynein motor region" evidence="3">
    <location>
        <begin position="8"/>
        <end position="263"/>
    </location>
</feature>
<dbReference type="Pfam" id="PF12775">
    <property type="entry name" value="AAA_7"/>
    <property type="match status" value="1"/>
</dbReference>
<keyword evidence="5" id="KW-1185">Reference proteome</keyword>
<dbReference type="InterPro" id="IPR043157">
    <property type="entry name" value="Dynein_AAA1S"/>
</dbReference>
<gene>
    <name evidence="6" type="primary">LOC102800963</name>
</gene>
<dbReference type="Gene3D" id="1.10.8.710">
    <property type="match status" value="1"/>
</dbReference>
<feature type="region of interest" description="Disordered" evidence="1">
    <location>
        <begin position="289"/>
        <end position="341"/>
    </location>
</feature>
<name>A0ABM0M9U0_SACKO</name>
<dbReference type="Pfam" id="PF12774">
    <property type="entry name" value="AAA_6"/>
    <property type="match status" value="1"/>
</dbReference>
<evidence type="ECO:0000259" key="4">
    <source>
        <dbReference type="Pfam" id="PF17852"/>
    </source>
</evidence>
<dbReference type="Gene3D" id="3.40.50.300">
    <property type="entry name" value="P-loop containing nucleotide triphosphate hydrolases"/>
    <property type="match status" value="3"/>
</dbReference>
<dbReference type="RefSeq" id="XP_006816781.1">
    <property type="nucleotide sequence ID" value="XM_006816718.1"/>
</dbReference>